<keyword evidence="2" id="KW-1185">Reference proteome</keyword>
<organism evidence="1 2">
    <name type="scientific">Naganishia onofrii</name>
    <dbReference type="NCBI Taxonomy" id="1851511"/>
    <lineage>
        <taxon>Eukaryota</taxon>
        <taxon>Fungi</taxon>
        <taxon>Dikarya</taxon>
        <taxon>Basidiomycota</taxon>
        <taxon>Agaricomycotina</taxon>
        <taxon>Tremellomycetes</taxon>
        <taxon>Filobasidiales</taxon>
        <taxon>Filobasidiaceae</taxon>
        <taxon>Naganishia</taxon>
    </lineage>
</organism>
<comment type="caution">
    <text evidence="1">The sequence shown here is derived from an EMBL/GenBank/DDBJ whole genome shotgun (WGS) entry which is preliminary data.</text>
</comment>
<proteinExistence type="predicted"/>
<accession>A0ACC2XTV3</accession>
<dbReference type="Proteomes" id="UP001234202">
    <property type="component" value="Unassembled WGS sequence"/>
</dbReference>
<dbReference type="EMBL" id="JASBWV010000006">
    <property type="protein sequence ID" value="KAJ9126122.1"/>
    <property type="molecule type" value="Genomic_DNA"/>
</dbReference>
<protein>
    <submittedName>
        <fullName evidence="1">Uncharacterized protein</fullName>
    </submittedName>
</protein>
<name>A0ACC2XTV3_9TREE</name>
<sequence length="470" mass="52089">MPKDQETSRSNRVHNASTPYQRQGPPAKHSAGTQQGTNASSSQPGSVSDAILARISGPSVVAHENAADHPAHQAPSKKGGVKAPQSGPQPGKPLPMSTAARPFPNPAEDNVFQVKHAKYWQKCTPLKRRVYASMMVDIKNTNDKHEETGELSSPLASKPIKYRTLCFLTKKPIPIDTATDTLPIFNPPLPYLLAPRYGFRCRPGPPVDLTNSVDFKKVRQYTINLMKIMAKQATFDLPKSDMAYLILPISPTAQTGSDRPLEDSIEWEEINAFAATEGRMLSSQDLADEIRLNALVDDGLFGYYPTESSTRFQVVGVRRDLCPSSELEAVEGSSGSIMSLQPRKWREAFEIRMEDVWEDQPIFEVETAYDLSQGTRPVSSLRSRFVVPQLIQLCNVSLSTYHSLYALPAFLQGLDHVLVAKEFIKACRLEGMSTTLALQAITLPNAGTGTTFQLLEWFGKWRPASTYEMY</sequence>
<evidence type="ECO:0000313" key="1">
    <source>
        <dbReference type="EMBL" id="KAJ9126122.1"/>
    </source>
</evidence>
<evidence type="ECO:0000313" key="2">
    <source>
        <dbReference type="Proteomes" id="UP001234202"/>
    </source>
</evidence>
<gene>
    <name evidence="1" type="ORF">QFC24_002395</name>
</gene>
<reference evidence="1" key="1">
    <citation type="submission" date="2023-04" db="EMBL/GenBank/DDBJ databases">
        <title>Draft Genome sequencing of Naganishia species isolated from polar environments using Oxford Nanopore Technology.</title>
        <authorList>
            <person name="Leo P."/>
            <person name="Venkateswaran K."/>
        </authorList>
    </citation>
    <scope>NUCLEOTIDE SEQUENCE</scope>
    <source>
        <strain evidence="1">DBVPG 5303</strain>
    </source>
</reference>